<gene>
    <name evidence="2" type="ORF">DDZ13_12235</name>
</gene>
<evidence type="ECO:0000313" key="2">
    <source>
        <dbReference type="EMBL" id="PXA03455.1"/>
    </source>
</evidence>
<dbReference type="Pfam" id="PF00300">
    <property type="entry name" value="His_Phos_1"/>
    <property type="match status" value="1"/>
</dbReference>
<dbReference type="InterPro" id="IPR029033">
    <property type="entry name" value="His_PPase_superfam"/>
</dbReference>
<organism evidence="2 3">
    <name type="scientific">Coraliomargarita sinensis</name>
    <dbReference type="NCBI Taxonomy" id="2174842"/>
    <lineage>
        <taxon>Bacteria</taxon>
        <taxon>Pseudomonadati</taxon>
        <taxon>Verrucomicrobiota</taxon>
        <taxon>Opitutia</taxon>
        <taxon>Puniceicoccales</taxon>
        <taxon>Coraliomargaritaceae</taxon>
        <taxon>Coraliomargarita</taxon>
    </lineage>
</organism>
<evidence type="ECO:0000256" key="1">
    <source>
        <dbReference type="PIRSR" id="PIRSR613078-2"/>
    </source>
</evidence>
<protein>
    <submittedName>
        <fullName evidence="2">Phosphoglycerate mutase</fullName>
    </submittedName>
</protein>
<sequence>MKHLTLIRHAKSSWSDVSRGDFDRPLNARGLRDAPRMGAYLKKAKLPPVDRIVSSPALRARTTAELIAAALDVPNDSIVLEREIYAASLAALFTLVQGLNEANMHVVLVGHNPGFEQLAYALDPDFEGDGEKFPTCGVAQMELGIDTWSEIGEACAAKCQFVYPKLL</sequence>
<dbReference type="RefSeq" id="WP_110131743.1">
    <property type="nucleotide sequence ID" value="NZ_QHJQ01000009.1"/>
</dbReference>
<evidence type="ECO:0000313" key="3">
    <source>
        <dbReference type="Proteomes" id="UP000247099"/>
    </source>
</evidence>
<reference evidence="2 3" key="1">
    <citation type="submission" date="2018-05" db="EMBL/GenBank/DDBJ databases">
        <title>Coraliomargarita sinensis sp. nov., isolated from a marine solar saltern.</title>
        <authorList>
            <person name="Zhou L.Y."/>
        </authorList>
    </citation>
    <scope>NUCLEOTIDE SEQUENCE [LARGE SCALE GENOMIC DNA]</scope>
    <source>
        <strain evidence="2 3">WN38</strain>
    </source>
</reference>
<feature type="binding site" evidence="1">
    <location>
        <position position="59"/>
    </location>
    <ligand>
        <name>substrate</name>
    </ligand>
</feature>
<dbReference type="SUPFAM" id="SSF53254">
    <property type="entry name" value="Phosphoglycerate mutase-like"/>
    <property type="match status" value="1"/>
</dbReference>
<dbReference type="EMBL" id="QHJQ01000009">
    <property type="protein sequence ID" value="PXA03455.1"/>
    <property type="molecule type" value="Genomic_DNA"/>
</dbReference>
<dbReference type="PANTHER" id="PTHR47623:SF1">
    <property type="entry name" value="OS09G0287300 PROTEIN"/>
    <property type="match status" value="1"/>
</dbReference>
<dbReference type="PANTHER" id="PTHR47623">
    <property type="entry name" value="OS09G0287300 PROTEIN"/>
    <property type="match status" value="1"/>
</dbReference>
<dbReference type="FunCoup" id="A0A317ZDR3">
    <property type="interactions" value="88"/>
</dbReference>
<dbReference type="AlphaFoldDB" id="A0A317ZDR3"/>
<dbReference type="OrthoDB" id="9810154at2"/>
<accession>A0A317ZDR3</accession>
<dbReference type="CDD" id="cd07067">
    <property type="entry name" value="HP_PGM_like"/>
    <property type="match status" value="1"/>
</dbReference>
<proteinExistence type="predicted"/>
<dbReference type="InterPro" id="IPR013078">
    <property type="entry name" value="His_Pase_superF_clade-1"/>
</dbReference>
<dbReference type="Gene3D" id="3.40.50.1240">
    <property type="entry name" value="Phosphoglycerate mutase-like"/>
    <property type="match status" value="1"/>
</dbReference>
<keyword evidence="3" id="KW-1185">Reference proteome</keyword>
<dbReference type="InParanoid" id="A0A317ZDR3"/>
<comment type="caution">
    <text evidence="2">The sequence shown here is derived from an EMBL/GenBank/DDBJ whole genome shotgun (WGS) entry which is preliminary data.</text>
</comment>
<dbReference type="Proteomes" id="UP000247099">
    <property type="component" value="Unassembled WGS sequence"/>
</dbReference>
<name>A0A317ZDR3_9BACT</name>